<protein>
    <recommendedName>
        <fullName evidence="3 10">Gluconokinase</fullName>
        <ecNumber evidence="3 10">2.7.1.12</ecNumber>
    </recommendedName>
</protein>
<keyword evidence="4 10" id="KW-0808">Transferase</keyword>
<name>A0A5C8USK8_9MICO</name>
<evidence type="ECO:0000313" key="11">
    <source>
        <dbReference type="EMBL" id="TXN31574.1"/>
    </source>
</evidence>
<accession>A0A5C8USK8</accession>
<evidence type="ECO:0000256" key="4">
    <source>
        <dbReference type="ARBA" id="ARBA00022679"/>
    </source>
</evidence>
<dbReference type="PANTHER" id="PTHR43442:SF3">
    <property type="entry name" value="GLUCONOKINASE-RELATED"/>
    <property type="match status" value="1"/>
</dbReference>
<sequence>MLHPAHERPSIVVMGVSGAGKTTTGILIADVLGVEFVDADSLHPQANRLKMAGGEPLTDEDRWPWLDEVGRAMALSANVGIVMACSALKRSYRDAIVRLAPSVQFVHLHAPTQLLAARVEQRAGHFMPSRLLASQLDALEVLASEECGVEVSVDGPIGDVVARAIAALESLAPHRRGPVGAR</sequence>
<dbReference type="CDD" id="cd02021">
    <property type="entry name" value="GntK"/>
    <property type="match status" value="1"/>
</dbReference>
<dbReference type="SUPFAM" id="SSF52540">
    <property type="entry name" value="P-loop containing nucleoside triphosphate hydrolases"/>
    <property type="match status" value="1"/>
</dbReference>
<organism evidence="11 12">
    <name type="scientific">Lacisediminihabitans profunda</name>
    <dbReference type="NCBI Taxonomy" id="2594790"/>
    <lineage>
        <taxon>Bacteria</taxon>
        <taxon>Bacillati</taxon>
        <taxon>Actinomycetota</taxon>
        <taxon>Actinomycetes</taxon>
        <taxon>Micrococcales</taxon>
        <taxon>Microbacteriaceae</taxon>
        <taxon>Lacisediminihabitans</taxon>
    </lineage>
</organism>
<evidence type="ECO:0000256" key="1">
    <source>
        <dbReference type="ARBA" id="ARBA00004761"/>
    </source>
</evidence>
<comment type="catalytic activity">
    <reaction evidence="9 10">
        <text>D-gluconate + ATP = 6-phospho-D-gluconate + ADP + H(+)</text>
        <dbReference type="Rhea" id="RHEA:19433"/>
        <dbReference type="ChEBI" id="CHEBI:15378"/>
        <dbReference type="ChEBI" id="CHEBI:18391"/>
        <dbReference type="ChEBI" id="CHEBI:30616"/>
        <dbReference type="ChEBI" id="CHEBI:58759"/>
        <dbReference type="ChEBI" id="CHEBI:456216"/>
        <dbReference type="EC" id="2.7.1.12"/>
    </reaction>
</comment>
<dbReference type="GO" id="GO:0005524">
    <property type="term" value="F:ATP binding"/>
    <property type="evidence" value="ECO:0007669"/>
    <property type="project" value="UniProtKB-KW"/>
</dbReference>
<evidence type="ECO:0000256" key="9">
    <source>
        <dbReference type="ARBA" id="ARBA00048090"/>
    </source>
</evidence>
<comment type="pathway">
    <text evidence="1">Carbohydrate acid metabolism.</text>
</comment>
<dbReference type="PANTHER" id="PTHR43442">
    <property type="entry name" value="GLUCONOKINASE-RELATED"/>
    <property type="match status" value="1"/>
</dbReference>
<comment type="similarity">
    <text evidence="2 10">Belongs to the gluconokinase GntK/GntV family.</text>
</comment>
<dbReference type="EMBL" id="VRMG01000005">
    <property type="protein sequence ID" value="TXN31574.1"/>
    <property type="molecule type" value="Genomic_DNA"/>
</dbReference>
<dbReference type="Proteomes" id="UP000321379">
    <property type="component" value="Unassembled WGS sequence"/>
</dbReference>
<evidence type="ECO:0000256" key="2">
    <source>
        <dbReference type="ARBA" id="ARBA00008420"/>
    </source>
</evidence>
<keyword evidence="12" id="KW-1185">Reference proteome</keyword>
<keyword evidence="7 10" id="KW-0067">ATP-binding</keyword>
<keyword evidence="8" id="KW-0311">Gluconate utilization</keyword>
<reference evidence="11 12" key="1">
    <citation type="submission" date="2019-08" db="EMBL/GenBank/DDBJ databases">
        <title>Bacterial whole genome sequence for Glaciihabitans sp. CHu50b-6-2.</title>
        <authorList>
            <person name="Jin L."/>
        </authorList>
    </citation>
    <scope>NUCLEOTIDE SEQUENCE [LARGE SCALE GENOMIC DNA]</scope>
    <source>
        <strain evidence="11 12">CHu50b-6-2</strain>
    </source>
</reference>
<dbReference type="PRINTS" id="PR01100">
    <property type="entry name" value="SHIKIMTKNASE"/>
</dbReference>
<evidence type="ECO:0000256" key="6">
    <source>
        <dbReference type="ARBA" id="ARBA00022777"/>
    </source>
</evidence>
<dbReference type="GO" id="GO:0005737">
    <property type="term" value="C:cytoplasm"/>
    <property type="evidence" value="ECO:0007669"/>
    <property type="project" value="TreeGrafter"/>
</dbReference>
<evidence type="ECO:0000256" key="3">
    <source>
        <dbReference type="ARBA" id="ARBA00012054"/>
    </source>
</evidence>
<evidence type="ECO:0000256" key="10">
    <source>
        <dbReference type="RuleBase" id="RU363066"/>
    </source>
</evidence>
<dbReference type="NCBIfam" id="TIGR01313">
    <property type="entry name" value="therm_gnt_kin"/>
    <property type="match status" value="1"/>
</dbReference>
<dbReference type="InterPro" id="IPR006001">
    <property type="entry name" value="Therm_gnt_kin"/>
</dbReference>
<dbReference type="EC" id="2.7.1.12" evidence="3 10"/>
<dbReference type="FunFam" id="3.40.50.300:FF:000522">
    <property type="entry name" value="Gluconokinase"/>
    <property type="match status" value="1"/>
</dbReference>
<dbReference type="GO" id="GO:0019521">
    <property type="term" value="P:D-gluconate metabolic process"/>
    <property type="evidence" value="ECO:0007669"/>
    <property type="project" value="UniProtKB-KW"/>
</dbReference>
<evidence type="ECO:0000256" key="7">
    <source>
        <dbReference type="ARBA" id="ARBA00022840"/>
    </source>
</evidence>
<dbReference type="Pfam" id="PF13671">
    <property type="entry name" value="AAA_33"/>
    <property type="match status" value="1"/>
</dbReference>
<keyword evidence="6 10" id="KW-0418">Kinase</keyword>
<gene>
    <name evidence="11" type="ORF">FVP33_04655</name>
</gene>
<keyword evidence="5 10" id="KW-0547">Nucleotide-binding</keyword>
<comment type="caution">
    <text evidence="11">The sequence shown here is derived from an EMBL/GenBank/DDBJ whole genome shotgun (WGS) entry which is preliminary data.</text>
</comment>
<dbReference type="GO" id="GO:0046316">
    <property type="term" value="F:gluconokinase activity"/>
    <property type="evidence" value="ECO:0007669"/>
    <property type="project" value="UniProtKB-EC"/>
</dbReference>
<dbReference type="Gene3D" id="3.40.50.300">
    <property type="entry name" value="P-loop containing nucleotide triphosphate hydrolases"/>
    <property type="match status" value="1"/>
</dbReference>
<dbReference type="AlphaFoldDB" id="A0A5C8USK8"/>
<proteinExistence type="inferred from homology"/>
<dbReference type="InterPro" id="IPR027417">
    <property type="entry name" value="P-loop_NTPase"/>
</dbReference>
<evidence type="ECO:0000313" key="12">
    <source>
        <dbReference type="Proteomes" id="UP000321379"/>
    </source>
</evidence>
<evidence type="ECO:0000256" key="5">
    <source>
        <dbReference type="ARBA" id="ARBA00022741"/>
    </source>
</evidence>
<evidence type="ECO:0000256" key="8">
    <source>
        <dbReference type="ARBA" id="ARBA00023064"/>
    </source>
</evidence>